<dbReference type="Proteomes" id="UP000242700">
    <property type="component" value="Unassembled WGS sequence"/>
</dbReference>
<dbReference type="GO" id="GO:0003677">
    <property type="term" value="F:DNA binding"/>
    <property type="evidence" value="ECO:0007669"/>
    <property type="project" value="UniProtKB-KW"/>
</dbReference>
<dbReference type="AlphaFoldDB" id="A0A1G8ZET5"/>
<reference evidence="7" key="1">
    <citation type="submission" date="2016-10" db="EMBL/GenBank/DDBJ databases">
        <authorList>
            <person name="Varghese N."/>
            <person name="Submissions S."/>
        </authorList>
    </citation>
    <scope>NUCLEOTIDE SEQUENCE [LARGE SCALE GENOMIC DNA]</scope>
    <source>
        <strain evidence="7">CGMCC 1.8911</strain>
    </source>
</reference>
<dbReference type="InterPro" id="IPR036388">
    <property type="entry name" value="WH-like_DNA-bd_sf"/>
</dbReference>
<evidence type="ECO:0000256" key="3">
    <source>
        <dbReference type="ARBA" id="ARBA00023125"/>
    </source>
</evidence>
<dbReference type="Pfam" id="PF03466">
    <property type="entry name" value="LysR_substrate"/>
    <property type="match status" value="1"/>
</dbReference>
<evidence type="ECO:0000313" key="7">
    <source>
        <dbReference type="Proteomes" id="UP000242700"/>
    </source>
</evidence>
<sequence>MDIRQLRYFIVIAEEKQISAAAKKLYMSQPPLSQQLKNMEASLGEQLFERSGKFLELTEAGKTLYKYALQITQMMEEAKNEVADVGGGVDGRLAVGINTFSLGNLNEVFHQYRSMYPKIKYKIQQNESSLLCYLLKQREIEMAIVRLPLEIDEFTLQHLHSEPFYVITSKEKKLFTGDATLEEVSRYPLVLPSIEGLGVYYSIHEAFSKAKIQPEIIAEFSDLKLMMELVSTDFGVSIVPESLLHLYKEYPVHIHKIADSEQLSGDIGLIWLKDHRLSKAAQNFIDVLTANIDKGNIGLI</sequence>
<keyword evidence="2" id="KW-0805">Transcription regulation</keyword>
<dbReference type="EMBL" id="FNFI01000005">
    <property type="protein sequence ID" value="SDK13134.1"/>
    <property type="molecule type" value="Genomic_DNA"/>
</dbReference>
<keyword evidence="3 6" id="KW-0238">DNA-binding</keyword>
<dbReference type="RefSeq" id="WP_092596897.1">
    <property type="nucleotide sequence ID" value="NZ_FNFI01000005.1"/>
</dbReference>
<dbReference type="FunFam" id="1.10.10.10:FF:000001">
    <property type="entry name" value="LysR family transcriptional regulator"/>
    <property type="match status" value="1"/>
</dbReference>
<dbReference type="Gene3D" id="3.40.190.290">
    <property type="match status" value="1"/>
</dbReference>
<dbReference type="CDD" id="cd05466">
    <property type="entry name" value="PBP2_LTTR_substrate"/>
    <property type="match status" value="1"/>
</dbReference>
<dbReference type="GO" id="GO:0003700">
    <property type="term" value="F:DNA-binding transcription factor activity"/>
    <property type="evidence" value="ECO:0007669"/>
    <property type="project" value="InterPro"/>
</dbReference>
<dbReference type="PRINTS" id="PR00039">
    <property type="entry name" value="HTHLYSR"/>
</dbReference>
<dbReference type="PANTHER" id="PTHR30419">
    <property type="entry name" value="HTH-TYPE TRANSCRIPTIONAL REGULATOR YBHD"/>
    <property type="match status" value="1"/>
</dbReference>
<dbReference type="GO" id="GO:0005829">
    <property type="term" value="C:cytosol"/>
    <property type="evidence" value="ECO:0007669"/>
    <property type="project" value="TreeGrafter"/>
</dbReference>
<dbReference type="InterPro" id="IPR036390">
    <property type="entry name" value="WH_DNA-bd_sf"/>
</dbReference>
<evidence type="ECO:0000256" key="1">
    <source>
        <dbReference type="ARBA" id="ARBA00009437"/>
    </source>
</evidence>
<dbReference type="SUPFAM" id="SSF53850">
    <property type="entry name" value="Periplasmic binding protein-like II"/>
    <property type="match status" value="1"/>
</dbReference>
<gene>
    <name evidence="6" type="ORF">SAMN05216187_10535</name>
</gene>
<dbReference type="InterPro" id="IPR050950">
    <property type="entry name" value="HTH-type_LysR_regulators"/>
</dbReference>
<organism evidence="6 7">
    <name type="scientific">Jeotgalicoccus aerolatus</name>
    <dbReference type="NCBI Taxonomy" id="709510"/>
    <lineage>
        <taxon>Bacteria</taxon>
        <taxon>Bacillati</taxon>
        <taxon>Bacillota</taxon>
        <taxon>Bacilli</taxon>
        <taxon>Bacillales</taxon>
        <taxon>Staphylococcaceae</taxon>
        <taxon>Jeotgalicoccus</taxon>
    </lineage>
</organism>
<feature type="domain" description="HTH lysR-type" evidence="5">
    <location>
        <begin position="1"/>
        <end position="58"/>
    </location>
</feature>
<dbReference type="PROSITE" id="PS50931">
    <property type="entry name" value="HTH_LYSR"/>
    <property type="match status" value="1"/>
</dbReference>
<accession>A0A1G8ZET5</accession>
<dbReference type="SUPFAM" id="SSF46785">
    <property type="entry name" value="Winged helix' DNA-binding domain"/>
    <property type="match status" value="1"/>
</dbReference>
<comment type="similarity">
    <text evidence="1">Belongs to the LysR transcriptional regulatory family.</text>
</comment>
<evidence type="ECO:0000256" key="2">
    <source>
        <dbReference type="ARBA" id="ARBA00023015"/>
    </source>
</evidence>
<keyword evidence="4" id="KW-0804">Transcription</keyword>
<evidence type="ECO:0000256" key="4">
    <source>
        <dbReference type="ARBA" id="ARBA00023163"/>
    </source>
</evidence>
<dbReference type="Pfam" id="PF00126">
    <property type="entry name" value="HTH_1"/>
    <property type="match status" value="1"/>
</dbReference>
<proteinExistence type="inferred from homology"/>
<evidence type="ECO:0000313" key="6">
    <source>
        <dbReference type="EMBL" id="SDK13134.1"/>
    </source>
</evidence>
<dbReference type="InterPro" id="IPR000847">
    <property type="entry name" value="LysR_HTH_N"/>
</dbReference>
<evidence type="ECO:0000259" key="5">
    <source>
        <dbReference type="PROSITE" id="PS50931"/>
    </source>
</evidence>
<dbReference type="PANTHER" id="PTHR30419:SF28">
    <property type="entry name" value="HTH-TYPE TRANSCRIPTIONAL REGULATOR BSDA"/>
    <property type="match status" value="1"/>
</dbReference>
<dbReference type="STRING" id="586411.SAMN05216187_10535"/>
<protein>
    <submittedName>
        <fullName evidence="6">DNA-binding transcriptional regulator, LysR family</fullName>
    </submittedName>
</protein>
<dbReference type="Gene3D" id="1.10.10.10">
    <property type="entry name" value="Winged helix-like DNA-binding domain superfamily/Winged helix DNA-binding domain"/>
    <property type="match status" value="1"/>
</dbReference>
<dbReference type="OrthoDB" id="9803735at2"/>
<dbReference type="InterPro" id="IPR005119">
    <property type="entry name" value="LysR_subst-bd"/>
</dbReference>
<name>A0A1G8ZET5_9STAP</name>